<protein>
    <submittedName>
        <fullName evidence="1">Uncharacterized protein</fullName>
    </submittedName>
</protein>
<gene>
    <name evidence="1" type="ORF">GO988_22960</name>
</gene>
<keyword evidence="2" id="KW-1185">Reference proteome</keyword>
<evidence type="ECO:0000313" key="2">
    <source>
        <dbReference type="Proteomes" id="UP000441336"/>
    </source>
</evidence>
<evidence type="ECO:0000313" key="1">
    <source>
        <dbReference type="EMBL" id="MVN79202.1"/>
    </source>
</evidence>
<comment type="caution">
    <text evidence="1">The sequence shown here is derived from an EMBL/GenBank/DDBJ whole genome shotgun (WGS) entry which is preliminary data.</text>
</comment>
<name>A0A7K1TLG7_9BACT</name>
<organism evidence="1 2">
    <name type="scientific">Hymenobacter ginkgonis</name>
    <dbReference type="NCBI Taxonomy" id="2682976"/>
    <lineage>
        <taxon>Bacteria</taxon>
        <taxon>Pseudomonadati</taxon>
        <taxon>Bacteroidota</taxon>
        <taxon>Cytophagia</taxon>
        <taxon>Cytophagales</taxon>
        <taxon>Hymenobacteraceae</taxon>
        <taxon>Hymenobacter</taxon>
    </lineage>
</organism>
<dbReference type="Proteomes" id="UP000441336">
    <property type="component" value="Unassembled WGS sequence"/>
</dbReference>
<dbReference type="AlphaFoldDB" id="A0A7K1TLG7"/>
<accession>A0A7K1TLG7</accession>
<dbReference type="EMBL" id="WQKZ01000011">
    <property type="protein sequence ID" value="MVN79202.1"/>
    <property type="molecule type" value="Genomic_DNA"/>
</dbReference>
<sequence>MKFTHLAIQDAGMLLDLLQAQLFGPAFQLSYTFCISDVALAALDADLQHQLAPYIRAKKVLVIVSTEEDHLAVEELAGEFPRLSAAEWSVYHMARTHNWPLLASCTCLCTWKYIPPMKLLNMTWLINELLAQAKLPKSKLVTGIDKLVSANHRLKPECDALKKILRIR</sequence>
<proteinExistence type="predicted"/>
<reference evidence="1 2" key="1">
    <citation type="submission" date="2019-12" db="EMBL/GenBank/DDBJ databases">
        <title>Hymenobacter sp. HMF4947 Genome sequencing and assembly.</title>
        <authorList>
            <person name="Kang H."/>
            <person name="Cha I."/>
            <person name="Kim H."/>
            <person name="Joh K."/>
        </authorList>
    </citation>
    <scope>NUCLEOTIDE SEQUENCE [LARGE SCALE GENOMIC DNA]</scope>
    <source>
        <strain evidence="1 2">HMF4947</strain>
    </source>
</reference>
<dbReference type="RefSeq" id="WP_157569978.1">
    <property type="nucleotide sequence ID" value="NZ_WQKZ01000011.1"/>
</dbReference>